<reference evidence="2 3" key="1">
    <citation type="journal article" date="2016" name="Front. Microbiol.">
        <title>Single-Cell (Meta-)Genomics of a Dimorphic Candidatus Thiomargarita nelsonii Reveals Genomic Plasticity.</title>
        <authorList>
            <person name="Flood B.E."/>
            <person name="Fliss P."/>
            <person name="Jones D.S."/>
            <person name="Dick G.J."/>
            <person name="Jain S."/>
            <person name="Kaster A.K."/>
            <person name="Winkel M."/>
            <person name="Mussmann M."/>
            <person name="Bailey J."/>
        </authorList>
    </citation>
    <scope>NUCLEOTIDE SEQUENCE [LARGE SCALE GENOMIC DNA]</scope>
    <source>
        <strain evidence="2">Hydrate Ridge</strain>
    </source>
</reference>
<keyword evidence="2" id="KW-0067">ATP-binding</keyword>
<dbReference type="Proteomes" id="UP000030428">
    <property type="component" value="Unassembled WGS sequence"/>
</dbReference>
<dbReference type="AlphaFoldDB" id="A0A4E0QM94"/>
<dbReference type="Pfam" id="PF13304">
    <property type="entry name" value="AAA_21"/>
    <property type="match status" value="1"/>
</dbReference>
<dbReference type="PIRSF" id="PIRSF029347">
    <property type="entry name" value="RecF"/>
    <property type="match status" value="1"/>
</dbReference>
<feature type="domain" description="ATPase AAA-type core" evidence="1">
    <location>
        <begin position="19"/>
        <end position="322"/>
    </location>
</feature>
<keyword evidence="2" id="KW-0547">Nucleotide-binding</keyword>
<evidence type="ECO:0000313" key="3">
    <source>
        <dbReference type="Proteomes" id="UP000030428"/>
    </source>
</evidence>
<dbReference type="Gene3D" id="3.40.50.300">
    <property type="entry name" value="P-loop containing nucleotide triphosphate hydrolases"/>
    <property type="match status" value="2"/>
</dbReference>
<name>A0A4E0QM94_9GAMM</name>
<dbReference type="PANTHER" id="PTHR32182">
    <property type="entry name" value="DNA REPLICATION AND REPAIR PROTEIN RECF"/>
    <property type="match status" value="1"/>
</dbReference>
<dbReference type="GO" id="GO:0000731">
    <property type="term" value="P:DNA synthesis involved in DNA repair"/>
    <property type="evidence" value="ECO:0007669"/>
    <property type="project" value="TreeGrafter"/>
</dbReference>
<keyword evidence="3" id="KW-1185">Reference proteome</keyword>
<dbReference type="PANTHER" id="PTHR32182:SF22">
    <property type="entry name" value="ATP-DEPENDENT ENDONUCLEASE, OLD FAMILY-RELATED"/>
    <property type="match status" value="1"/>
</dbReference>
<dbReference type="GO" id="GO:0005524">
    <property type="term" value="F:ATP binding"/>
    <property type="evidence" value="ECO:0007669"/>
    <property type="project" value="UniProtKB-KW"/>
</dbReference>
<proteinExistence type="predicted"/>
<evidence type="ECO:0000259" key="1">
    <source>
        <dbReference type="Pfam" id="PF13304"/>
    </source>
</evidence>
<dbReference type="SUPFAM" id="SSF52540">
    <property type="entry name" value="P-loop containing nucleoside triphosphate hydrolases"/>
    <property type="match status" value="1"/>
</dbReference>
<dbReference type="InterPro" id="IPR014555">
    <property type="entry name" value="RecF-like"/>
</dbReference>
<dbReference type="EMBL" id="JSZA02000202">
    <property type="protein sequence ID" value="TGO02168.1"/>
    <property type="molecule type" value="Genomic_DNA"/>
</dbReference>
<evidence type="ECO:0000313" key="2">
    <source>
        <dbReference type="EMBL" id="TGO02168.1"/>
    </source>
</evidence>
<sequence length="359" mass="40707">MSIAGFRRLFSVEMEMRPLTVMIGANGVGKTSILEVFSLLSASAQGQLKVILSQFGGIQDILTYDKAEAVRFQISMERPTETPLSYSLTLNLKGMSYEIGSESLSTGDDAKPLIEANRTDIRYFRPEDNKLVRPTWEPSPFETSLFQMPKLSQTPEILRQQLASITYYSAYALNVGYHAPIRLPQKMQPTTHPGRYGEELVACLFYLRETDRTRFEIIEDTLAVAFPSFERLDFPPVAAGTLAMTWKEKNFSKPLYMNQLSEGILRFLWLITLLHSPDLSAVTLIDEPEVSLHPQLLSILTDVMSEASEHTQLIVATHSERLILFLEPEQVLVVDQEEGLAQVRWADTLDLEAWLSEYY</sequence>
<dbReference type="GO" id="GO:0006302">
    <property type="term" value="P:double-strand break repair"/>
    <property type="evidence" value="ECO:0007669"/>
    <property type="project" value="TreeGrafter"/>
</dbReference>
<protein>
    <submittedName>
        <fullName evidence="2">ABC transporter ATP-binding protein</fullName>
    </submittedName>
</protein>
<accession>A0A4E0QM94</accession>
<comment type="caution">
    <text evidence="2">The sequence shown here is derived from an EMBL/GenBank/DDBJ whole genome shotgun (WGS) entry which is preliminary data.</text>
</comment>
<dbReference type="InterPro" id="IPR003959">
    <property type="entry name" value="ATPase_AAA_core"/>
</dbReference>
<dbReference type="GO" id="GO:0016887">
    <property type="term" value="F:ATP hydrolysis activity"/>
    <property type="evidence" value="ECO:0007669"/>
    <property type="project" value="InterPro"/>
</dbReference>
<organism evidence="2 3">
    <name type="scientific">Candidatus Thiomargarita nelsonii</name>
    <dbReference type="NCBI Taxonomy" id="1003181"/>
    <lineage>
        <taxon>Bacteria</taxon>
        <taxon>Pseudomonadati</taxon>
        <taxon>Pseudomonadota</taxon>
        <taxon>Gammaproteobacteria</taxon>
        <taxon>Thiotrichales</taxon>
        <taxon>Thiotrichaceae</taxon>
        <taxon>Thiomargarita</taxon>
    </lineage>
</organism>
<dbReference type="InterPro" id="IPR027417">
    <property type="entry name" value="P-loop_NTPase"/>
</dbReference>
<gene>
    <name evidence="2" type="ORF">PN36_29360</name>
</gene>